<feature type="region of interest" description="Disordered" evidence="1">
    <location>
        <begin position="228"/>
        <end position="255"/>
    </location>
</feature>
<dbReference type="GO" id="GO:1990072">
    <property type="term" value="C:TRAPPIII protein complex"/>
    <property type="evidence" value="ECO:0007669"/>
    <property type="project" value="TreeGrafter"/>
</dbReference>
<gene>
    <name evidence="2" type="ORF">DIURU_000618</name>
</gene>
<dbReference type="EMBL" id="SWFT01000026">
    <property type="protein sequence ID" value="KAA8907298.1"/>
    <property type="molecule type" value="Genomic_DNA"/>
</dbReference>
<dbReference type="PANTHER" id="PTHR12975:SF6">
    <property type="entry name" value="TRAFFICKING PROTEIN PARTICLE COMPLEX SUBUNIT 8"/>
    <property type="match status" value="1"/>
</dbReference>
<organism evidence="2 3">
    <name type="scientific">Diutina rugosa</name>
    <name type="common">Yeast</name>
    <name type="synonym">Candida rugosa</name>
    <dbReference type="NCBI Taxonomy" id="5481"/>
    <lineage>
        <taxon>Eukaryota</taxon>
        <taxon>Fungi</taxon>
        <taxon>Dikarya</taxon>
        <taxon>Ascomycota</taxon>
        <taxon>Saccharomycotina</taxon>
        <taxon>Pichiomycetes</taxon>
        <taxon>Debaryomycetaceae</taxon>
        <taxon>Diutina</taxon>
    </lineage>
</organism>
<dbReference type="AlphaFoldDB" id="A0A642UXP6"/>
<dbReference type="OMA" id="YGNNAKY"/>
<dbReference type="InterPro" id="IPR024420">
    <property type="entry name" value="TRAPP_III_complex_Trs85"/>
</dbReference>
<name>A0A642UXP6_DIURU</name>
<dbReference type="OrthoDB" id="203724at2759"/>
<keyword evidence="3" id="KW-1185">Reference proteome</keyword>
<comment type="caution">
    <text evidence="2">The sequence shown here is derived from an EMBL/GenBank/DDBJ whole genome shotgun (WGS) entry which is preliminary data.</text>
</comment>
<dbReference type="PANTHER" id="PTHR12975">
    <property type="entry name" value="TRANSPORT PROTEIN TRAPP"/>
    <property type="match status" value="1"/>
</dbReference>
<accession>A0A642UXP6</accession>
<feature type="compositionally biased region" description="Polar residues" evidence="1">
    <location>
        <begin position="358"/>
        <end position="370"/>
    </location>
</feature>
<proteinExistence type="predicted"/>
<dbReference type="VEuPathDB" id="FungiDB:DIURU_000618"/>
<dbReference type="Proteomes" id="UP000449547">
    <property type="component" value="Unassembled WGS sequence"/>
</dbReference>
<evidence type="ECO:0000313" key="3">
    <source>
        <dbReference type="Proteomes" id="UP000449547"/>
    </source>
</evidence>
<reference evidence="2 3" key="1">
    <citation type="submission" date="2019-07" db="EMBL/GenBank/DDBJ databases">
        <title>Genome assembly of two rare yeast pathogens: Diutina rugosa and Trichomonascus ciferrii.</title>
        <authorList>
            <person name="Mixao V."/>
            <person name="Saus E."/>
            <person name="Hansen A."/>
            <person name="Lass-Flor C."/>
            <person name="Gabaldon T."/>
        </authorList>
    </citation>
    <scope>NUCLEOTIDE SEQUENCE [LARGE SCALE GENOMIC DNA]</scope>
    <source>
        <strain evidence="2 3">CBS 613</strain>
    </source>
</reference>
<evidence type="ECO:0000313" key="2">
    <source>
        <dbReference type="EMBL" id="KAA8907298.1"/>
    </source>
</evidence>
<protein>
    <recommendedName>
        <fullName evidence="4">Trafficking protein particle complex III-specific subunit 85</fullName>
    </recommendedName>
</protein>
<dbReference type="Pfam" id="PF12739">
    <property type="entry name" value="TRAPPC-Trs85"/>
    <property type="match status" value="1"/>
</dbReference>
<feature type="region of interest" description="Disordered" evidence="1">
    <location>
        <begin position="349"/>
        <end position="370"/>
    </location>
</feature>
<evidence type="ECO:0008006" key="4">
    <source>
        <dbReference type="Google" id="ProtNLM"/>
    </source>
</evidence>
<sequence>MDYPFGLDPFTCRQHLLHHHYSPLVSVHASHHCDVLLQRVLGVSSVSVLQVLRPYGNNAKYSVPRQNYKIVNNQLITKSYHSFPVRFGPPANELIDLQKHQGSQQLFSLTQLEMLLNQAAHDGDTNDLYLKLFDKVVSTHKVVPFETFNHPVAQVFFVEYGNDTLESLRQALVEFRNYAFPKYFQLDDVLMHVFVVYDPQTVSSASVHQFQQEIKSRLSLVSTALPVDASDDEPTPLSPDQPSIRPRSGTANSMASTGSATAKFLKVPLYDGSTITEDLQRLSLGDSQGPEFIQVPKRFDRTLRTTLHEFLSKYVIAHMQSKTRQWDDVYLQPKRSITSRFFSASKRMFSGSREGTPEPTTSSGQYNSHDQYYHRSSPEQIIRKLADWSLALKDFKYAYSTYDLIKKDYTTDKAWSYVASTQAMCCISLLLSHTVSSAPATPHDRNTLRKIRHDIIEPYIDSCLYTLKSRLGLKTFALRTLVVVVELLLCFGVAANLSGWWSELIQRYLVLCINDVDGHLAANNYNSSTVVRALIYERAAYSLGRCIFLSDLNVISFNELIIKNVSHQVPATITDHSNIKRITSNDEPAEFEAQADGQASEDGDDPGYYVNHAKVNPANNAAIAGKTRYRQSALWYLLAVREWLNMKAYTHVDTVFNNIKLVYDVSTIDPERWYDRADLLLGFAKRSVEEYCDGREHRVSAS</sequence>
<evidence type="ECO:0000256" key="1">
    <source>
        <dbReference type="SAM" id="MobiDB-lite"/>
    </source>
</evidence>
<dbReference type="GeneID" id="54779271"/>
<dbReference type="RefSeq" id="XP_034014607.1">
    <property type="nucleotide sequence ID" value="XM_034158886.1"/>
</dbReference>